<evidence type="ECO:0000313" key="1">
    <source>
        <dbReference type="EMBL" id="EKX68841.1"/>
    </source>
</evidence>
<protein>
    <submittedName>
        <fullName evidence="1">Uncharacterized protein</fullName>
    </submittedName>
</protein>
<comment type="caution">
    <text evidence="1">The sequence shown here is derived from an EMBL/GenBank/DDBJ whole genome shotgun (WGS) entry which is preliminary data.</text>
</comment>
<proteinExistence type="predicted"/>
<dbReference type="AlphaFoldDB" id="L1L735"/>
<organism evidence="1 2">
    <name type="scientific">Streptomyces ipomoeae 91-03</name>
    <dbReference type="NCBI Taxonomy" id="698759"/>
    <lineage>
        <taxon>Bacteria</taxon>
        <taxon>Bacillati</taxon>
        <taxon>Actinomycetota</taxon>
        <taxon>Actinomycetes</taxon>
        <taxon>Kitasatosporales</taxon>
        <taxon>Streptomycetaceae</taxon>
        <taxon>Streptomyces</taxon>
    </lineage>
</organism>
<keyword evidence="2" id="KW-1185">Reference proteome</keyword>
<reference evidence="1 2" key="1">
    <citation type="submission" date="2012-11" db="EMBL/GenBank/DDBJ databases">
        <authorList>
            <person name="Huguet-Tapia J.C."/>
            <person name="Durkin A.S."/>
            <person name="Pettis G.S."/>
            <person name="Badger J.H."/>
        </authorList>
    </citation>
    <scope>NUCLEOTIDE SEQUENCE [LARGE SCALE GENOMIC DNA]</scope>
    <source>
        <strain evidence="1 2">91-03</strain>
    </source>
</reference>
<sequence length="51" mass="5927">MSHDPADISSFFCDRCDQQIIESGKSTRQERVDSFNSIADRTPFSNTYFIY</sequence>
<name>L1L735_9ACTN</name>
<gene>
    <name evidence="1" type="ORF">STRIP9103_03881</name>
</gene>
<dbReference type="EMBL" id="AEJC01000056">
    <property type="protein sequence ID" value="EKX68841.1"/>
    <property type="molecule type" value="Genomic_DNA"/>
</dbReference>
<dbReference type="Proteomes" id="UP000010411">
    <property type="component" value="Unassembled WGS sequence"/>
</dbReference>
<accession>L1L735</accession>
<evidence type="ECO:0000313" key="2">
    <source>
        <dbReference type="Proteomes" id="UP000010411"/>
    </source>
</evidence>